<evidence type="ECO:0000256" key="9">
    <source>
        <dbReference type="ARBA" id="ARBA00023224"/>
    </source>
</evidence>
<dbReference type="EMBL" id="JAHLFE010000147">
    <property type="protein sequence ID" value="MBU3844643.1"/>
    <property type="molecule type" value="Genomic_DNA"/>
</dbReference>
<dbReference type="PROSITE" id="PS50111">
    <property type="entry name" value="CHEMOTAXIS_TRANSDUC_2"/>
    <property type="match status" value="1"/>
</dbReference>
<evidence type="ECO:0000256" key="11">
    <source>
        <dbReference type="SAM" id="Phobius"/>
    </source>
</evidence>
<dbReference type="SUPFAM" id="SSF58104">
    <property type="entry name" value="Methyl-accepting chemotaxis protein (MCP) signaling domain"/>
    <property type="match status" value="1"/>
</dbReference>
<evidence type="ECO:0000256" key="1">
    <source>
        <dbReference type="ARBA" id="ARBA00004429"/>
    </source>
</evidence>
<evidence type="ECO:0000256" key="6">
    <source>
        <dbReference type="ARBA" id="ARBA00022692"/>
    </source>
</evidence>
<sequence>MARPVNVMRLNLPVTNVEHTFPPDPSAKIISVTDTKGIITYVNDTFVQMCGYSREELLGKPHNIVRHPDMPAAVFKLMWDTIQQGKSFMGIVKNRSKDGGFYWVNAFIIPIVENGRITGYESVRTAATRNQIACAEKIYARINAGKKISKRWYLLNAGSYALFLATAGYMVLDAHMFSSVPCLLVTIGIIGYNIYRKNHMLDLLSRKFDTSVDTVNSLIYSDRTGVESDVIYNIIYNIKEVDSIMTRIKETSEQIDDLATEGLLQHEQNINHVRSRTEAMKTILTEMNSIADDLAKMIAMVHDNSQQTVETSTQTSQLIAQGQNNSDQALAIIDGLYHSITQITTDIQELAANVDAIEQASRLIKGVANQTNLLALNAAIEAARSGEAGKGFAVVADDIRSLSTRTEQATLQIQSLILGFKKTAKQTVNIAKRNQEQAQDGVEHMHASHDKLEEVLQSVNNINTLISNVSKAVRTHESTAHDITKKVHKIDVMSKNTLTSTQDNLKQVQELQSLASMLNDMVTRFARKV</sequence>
<dbReference type="Pfam" id="PF08447">
    <property type="entry name" value="PAS_3"/>
    <property type="match status" value="1"/>
</dbReference>
<dbReference type="PANTHER" id="PTHR32089">
    <property type="entry name" value="METHYL-ACCEPTING CHEMOTAXIS PROTEIN MCPB"/>
    <property type="match status" value="1"/>
</dbReference>
<dbReference type="Gene3D" id="1.10.287.950">
    <property type="entry name" value="Methyl-accepting chemotaxis protein"/>
    <property type="match status" value="1"/>
</dbReference>
<keyword evidence="6 11" id="KW-0812">Transmembrane</keyword>
<evidence type="ECO:0000256" key="5">
    <source>
        <dbReference type="ARBA" id="ARBA00022519"/>
    </source>
</evidence>
<dbReference type="PANTHER" id="PTHR32089:SF119">
    <property type="entry name" value="METHYL-ACCEPTING CHEMOTAXIS PROTEIN CTPL"/>
    <property type="match status" value="1"/>
</dbReference>
<dbReference type="InterPro" id="IPR035965">
    <property type="entry name" value="PAS-like_dom_sf"/>
</dbReference>
<dbReference type="SMART" id="SM00283">
    <property type="entry name" value="MA"/>
    <property type="match status" value="1"/>
</dbReference>
<comment type="caution">
    <text evidence="14">The sequence shown here is derived from an EMBL/GenBank/DDBJ whole genome shotgun (WGS) entry which is preliminary data.</text>
</comment>
<evidence type="ECO:0000256" key="4">
    <source>
        <dbReference type="ARBA" id="ARBA00022500"/>
    </source>
</evidence>
<keyword evidence="5" id="KW-0997">Cell inner membrane</keyword>
<keyword evidence="4" id="KW-0145">Chemotaxis</keyword>
<evidence type="ECO:0000313" key="14">
    <source>
        <dbReference type="EMBL" id="MBU3844643.1"/>
    </source>
</evidence>
<keyword evidence="9 10" id="KW-0807">Transducer</keyword>
<dbReference type="InterPro" id="IPR013655">
    <property type="entry name" value="PAS_fold_3"/>
</dbReference>
<dbReference type="GO" id="GO:0006935">
    <property type="term" value="P:chemotaxis"/>
    <property type="evidence" value="ECO:0007669"/>
    <property type="project" value="UniProtKB-KW"/>
</dbReference>
<evidence type="ECO:0000313" key="15">
    <source>
        <dbReference type="Proteomes" id="UP000733611"/>
    </source>
</evidence>
<keyword evidence="8 11" id="KW-0472">Membrane</keyword>
<dbReference type="NCBIfam" id="TIGR00229">
    <property type="entry name" value="sensory_box"/>
    <property type="match status" value="1"/>
</dbReference>
<keyword evidence="2" id="KW-1003">Cell membrane</keyword>
<protein>
    <submittedName>
        <fullName evidence="14">Methyl-accepting chemotaxis protein</fullName>
    </submittedName>
</protein>
<dbReference type="SMART" id="SM00091">
    <property type="entry name" value="PAS"/>
    <property type="match status" value="1"/>
</dbReference>
<dbReference type="GO" id="GO:0005886">
    <property type="term" value="C:plasma membrane"/>
    <property type="evidence" value="ECO:0007669"/>
    <property type="project" value="UniProtKB-SubCell"/>
</dbReference>
<evidence type="ECO:0000259" key="12">
    <source>
        <dbReference type="PROSITE" id="PS50111"/>
    </source>
</evidence>
<keyword evidence="7 11" id="KW-1133">Transmembrane helix</keyword>
<dbReference type="Proteomes" id="UP000733611">
    <property type="component" value="Unassembled WGS sequence"/>
</dbReference>
<reference evidence="14" key="1">
    <citation type="journal article" date="2021" name="PeerJ">
        <title>Extensive microbial diversity within the chicken gut microbiome revealed by metagenomics and culture.</title>
        <authorList>
            <person name="Gilroy R."/>
            <person name="Ravi A."/>
            <person name="Getino M."/>
            <person name="Pursley I."/>
            <person name="Horton D.L."/>
            <person name="Alikhan N.F."/>
            <person name="Baker D."/>
            <person name="Gharbi K."/>
            <person name="Hall N."/>
            <person name="Watson M."/>
            <person name="Adriaenssens E.M."/>
            <person name="Foster-Nyarko E."/>
            <person name="Jarju S."/>
            <person name="Secka A."/>
            <person name="Antonio M."/>
            <person name="Oren A."/>
            <person name="Chaudhuri R.R."/>
            <person name="La Ragione R."/>
            <person name="Hildebrand F."/>
            <person name="Pallen M.J."/>
        </authorList>
    </citation>
    <scope>NUCLEOTIDE SEQUENCE</scope>
    <source>
        <strain evidence="14">378</strain>
    </source>
</reference>
<reference evidence="14" key="2">
    <citation type="submission" date="2021-04" db="EMBL/GenBank/DDBJ databases">
        <authorList>
            <person name="Gilroy R."/>
        </authorList>
    </citation>
    <scope>NUCLEOTIDE SEQUENCE</scope>
    <source>
        <strain evidence="14">378</strain>
    </source>
</reference>
<dbReference type="Pfam" id="PF00015">
    <property type="entry name" value="MCPsignal"/>
    <property type="match status" value="1"/>
</dbReference>
<dbReference type="Gene3D" id="3.30.450.20">
    <property type="entry name" value="PAS domain"/>
    <property type="match status" value="1"/>
</dbReference>
<dbReference type="PROSITE" id="PS50112">
    <property type="entry name" value="PAS"/>
    <property type="match status" value="1"/>
</dbReference>
<dbReference type="SUPFAM" id="SSF55785">
    <property type="entry name" value="PYP-like sensor domain (PAS domain)"/>
    <property type="match status" value="1"/>
</dbReference>
<keyword evidence="3" id="KW-0488">Methylation</keyword>
<dbReference type="InterPro" id="IPR000014">
    <property type="entry name" value="PAS"/>
</dbReference>
<feature type="domain" description="Methyl-accepting transducer" evidence="12">
    <location>
        <begin position="268"/>
        <end position="491"/>
    </location>
</feature>
<evidence type="ECO:0000256" key="2">
    <source>
        <dbReference type="ARBA" id="ARBA00022475"/>
    </source>
</evidence>
<evidence type="ECO:0000256" key="7">
    <source>
        <dbReference type="ARBA" id="ARBA00022989"/>
    </source>
</evidence>
<feature type="transmembrane region" description="Helical" evidence="11">
    <location>
        <begin position="178"/>
        <end position="195"/>
    </location>
</feature>
<evidence type="ECO:0000259" key="13">
    <source>
        <dbReference type="PROSITE" id="PS50112"/>
    </source>
</evidence>
<evidence type="ECO:0000256" key="10">
    <source>
        <dbReference type="PROSITE-ProRule" id="PRU00284"/>
    </source>
</evidence>
<evidence type="ECO:0000256" key="8">
    <source>
        <dbReference type="ARBA" id="ARBA00023136"/>
    </source>
</evidence>
<comment type="subcellular location">
    <subcellularLocation>
        <location evidence="1">Cell inner membrane</location>
        <topology evidence="1">Multi-pass membrane protein</topology>
    </subcellularLocation>
</comment>
<feature type="transmembrane region" description="Helical" evidence="11">
    <location>
        <begin position="152"/>
        <end position="172"/>
    </location>
</feature>
<dbReference type="FunFam" id="3.30.450.20:FF:000046">
    <property type="entry name" value="Aerotaxis sensor receptor"/>
    <property type="match status" value="1"/>
</dbReference>
<dbReference type="InterPro" id="IPR004089">
    <property type="entry name" value="MCPsignal_dom"/>
</dbReference>
<evidence type="ECO:0000256" key="3">
    <source>
        <dbReference type="ARBA" id="ARBA00022481"/>
    </source>
</evidence>
<dbReference type="CDD" id="cd00130">
    <property type="entry name" value="PAS"/>
    <property type="match status" value="1"/>
</dbReference>
<accession>A0A948TH96</accession>
<organism evidence="14 15">
    <name type="scientific">Candidatus Anaerobiospirillum pullicola</name>
    <dbReference type="NCBI Taxonomy" id="2838451"/>
    <lineage>
        <taxon>Bacteria</taxon>
        <taxon>Pseudomonadati</taxon>
        <taxon>Pseudomonadota</taxon>
        <taxon>Gammaproteobacteria</taxon>
        <taxon>Aeromonadales</taxon>
        <taxon>Succinivibrionaceae</taxon>
        <taxon>Anaerobiospirillum</taxon>
    </lineage>
</organism>
<feature type="domain" description="PAS" evidence="13">
    <location>
        <begin position="30"/>
        <end position="85"/>
    </location>
</feature>
<name>A0A948TH96_9GAMM</name>
<dbReference type="AlphaFoldDB" id="A0A948TH96"/>
<dbReference type="GO" id="GO:0007165">
    <property type="term" value="P:signal transduction"/>
    <property type="evidence" value="ECO:0007669"/>
    <property type="project" value="UniProtKB-KW"/>
</dbReference>
<gene>
    <name evidence="14" type="ORF">H9847_07235</name>
</gene>
<proteinExistence type="predicted"/>